<protein>
    <submittedName>
        <fullName evidence="2">Uncharacterized protein</fullName>
    </submittedName>
</protein>
<dbReference type="EMBL" id="BPLR01021112">
    <property type="protein sequence ID" value="GIX86085.1"/>
    <property type="molecule type" value="Genomic_DNA"/>
</dbReference>
<feature type="region of interest" description="Disordered" evidence="1">
    <location>
        <begin position="21"/>
        <end position="42"/>
    </location>
</feature>
<feature type="region of interest" description="Disordered" evidence="1">
    <location>
        <begin position="190"/>
        <end position="274"/>
    </location>
</feature>
<accession>A0AAV4NP57</accession>
<keyword evidence="3" id="KW-1185">Reference proteome</keyword>
<dbReference type="Proteomes" id="UP001054945">
    <property type="component" value="Unassembled WGS sequence"/>
</dbReference>
<proteinExistence type="predicted"/>
<evidence type="ECO:0000313" key="2">
    <source>
        <dbReference type="EMBL" id="GIX86085.1"/>
    </source>
</evidence>
<organism evidence="2 3">
    <name type="scientific">Caerostris extrusa</name>
    <name type="common">Bark spider</name>
    <name type="synonym">Caerostris bankana</name>
    <dbReference type="NCBI Taxonomy" id="172846"/>
    <lineage>
        <taxon>Eukaryota</taxon>
        <taxon>Metazoa</taxon>
        <taxon>Ecdysozoa</taxon>
        <taxon>Arthropoda</taxon>
        <taxon>Chelicerata</taxon>
        <taxon>Arachnida</taxon>
        <taxon>Araneae</taxon>
        <taxon>Araneomorphae</taxon>
        <taxon>Entelegynae</taxon>
        <taxon>Araneoidea</taxon>
        <taxon>Araneidae</taxon>
        <taxon>Caerostris</taxon>
    </lineage>
</organism>
<evidence type="ECO:0000256" key="1">
    <source>
        <dbReference type="SAM" id="MobiDB-lite"/>
    </source>
</evidence>
<gene>
    <name evidence="2" type="primary">AVEN_124271_1</name>
    <name evidence="2" type="ORF">CEXT_331521</name>
</gene>
<evidence type="ECO:0000313" key="3">
    <source>
        <dbReference type="Proteomes" id="UP001054945"/>
    </source>
</evidence>
<feature type="compositionally biased region" description="Low complexity" evidence="1">
    <location>
        <begin position="234"/>
        <end position="246"/>
    </location>
</feature>
<dbReference type="AlphaFoldDB" id="A0AAV4NP57"/>
<sequence length="274" mass="29244">MLHKTAVEPTTSVPAAAAASVPLAAKGATPPTASAANPKRDLESRLRQRVRLLALPDLPVFRQTPTDRKLPCRRVRRKIGSIGVTKQGVSKSRISDGQKDPISSKLEQLKATSKFAKEKKNEKTAANGLKDTEVLCSQISPDNPVQQSKIVTNLIEKASSVSPTASSLSVVSEVTVIDASSINQNFPANSVPTSTGMENNCNGQVVSSPNSSIPKPTLAVKGQTKVTKDEKRSQNSGSENNLSSSSPPKPYQRSPSRHQTVQRRYICSCPHSGA</sequence>
<comment type="caution">
    <text evidence="2">The sequence shown here is derived from an EMBL/GenBank/DDBJ whole genome shotgun (WGS) entry which is preliminary data.</text>
</comment>
<feature type="compositionally biased region" description="Polar residues" evidence="1">
    <location>
        <begin position="190"/>
        <end position="214"/>
    </location>
</feature>
<name>A0AAV4NP57_CAEEX</name>
<reference evidence="2 3" key="1">
    <citation type="submission" date="2021-06" db="EMBL/GenBank/DDBJ databases">
        <title>Caerostris extrusa draft genome.</title>
        <authorList>
            <person name="Kono N."/>
            <person name="Arakawa K."/>
        </authorList>
    </citation>
    <scope>NUCLEOTIDE SEQUENCE [LARGE SCALE GENOMIC DNA]</scope>
</reference>